<sequence>MACGDEESGVVFPPFPPCSEREEPPPSSDGGGVSSPSGADLGSVPLAPHTLPEGQRNRASAVISSLCHCAREPSGSEQCMLGAEEGGFLTRGPVSCRRDL</sequence>
<reference evidence="2" key="1">
    <citation type="journal article" date="2023" name="Science">
        <title>Genome structures resolve the early diversification of teleost fishes.</title>
        <authorList>
            <person name="Parey E."/>
            <person name="Louis A."/>
            <person name="Montfort J."/>
            <person name="Bouchez O."/>
            <person name="Roques C."/>
            <person name="Iampietro C."/>
            <person name="Lluch J."/>
            <person name="Castinel A."/>
            <person name="Donnadieu C."/>
            <person name="Desvignes T."/>
            <person name="Floi Bucao C."/>
            <person name="Jouanno E."/>
            <person name="Wen M."/>
            <person name="Mejri S."/>
            <person name="Dirks R."/>
            <person name="Jansen H."/>
            <person name="Henkel C."/>
            <person name="Chen W.J."/>
            <person name="Zahm M."/>
            <person name="Cabau C."/>
            <person name="Klopp C."/>
            <person name="Thompson A.W."/>
            <person name="Robinson-Rechavi M."/>
            <person name="Braasch I."/>
            <person name="Lecointre G."/>
            <person name="Bobe J."/>
            <person name="Postlethwait J.H."/>
            <person name="Berthelot C."/>
            <person name="Roest Crollius H."/>
            <person name="Guiguen Y."/>
        </authorList>
    </citation>
    <scope>NUCLEOTIDE SEQUENCE</scope>
    <source>
        <strain evidence="2">NC1722</strain>
    </source>
</reference>
<organism evidence="2 3">
    <name type="scientific">Aldrovandia affinis</name>
    <dbReference type="NCBI Taxonomy" id="143900"/>
    <lineage>
        <taxon>Eukaryota</taxon>
        <taxon>Metazoa</taxon>
        <taxon>Chordata</taxon>
        <taxon>Craniata</taxon>
        <taxon>Vertebrata</taxon>
        <taxon>Euteleostomi</taxon>
        <taxon>Actinopterygii</taxon>
        <taxon>Neopterygii</taxon>
        <taxon>Teleostei</taxon>
        <taxon>Notacanthiformes</taxon>
        <taxon>Halosauridae</taxon>
        <taxon>Aldrovandia</taxon>
    </lineage>
</organism>
<dbReference type="EMBL" id="JAINUG010000478">
    <property type="protein sequence ID" value="KAJ8367420.1"/>
    <property type="molecule type" value="Genomic_DNA"/>
</dbReference>
<dbReference type="AlphaFoldDB" id="A0AAD7R707"/>
<proteinExistence type="predicted"/>
<evidence type="ECO:0000256" key="1">
    <source>
        <dbReference type="SAM" id="MobiDB-lite"/>
    </source>
</evidence>
<accession>A0AAD7R707</accession>
<gene>
    <name evidence="2" type="ORF">AAFF_G00318000</name>
</gene>
<evidence type="ECO:0000313" key="3">
    <source>
        <dbReference type="Proteomes" id="UP001221898"/>
    </source>
</evidence>
<name>A0AAD7R707_9TELE</name>
<comment type="caution">
    <text evidence="2">The sequence shown here is derived from an EMBL/GenBank/DDBJ whole genome shotgun (WGS) entry which is preliminary data.</text>
</comment>
<keyword evidence="3" id="KW-1185">Reference proteome</keyword>
<feature type="region of interest" description="Disordered" evidence="1">
    <location>
        <begin position="1"/>
        <end position="57"/>
    </location>
</feature>
<protein>
    <submittedName>
        <fullName evidence="2">Uncharacterized protein</fullName>
    </submittedName>
</protein>
<evidence type="ECO:0000313" key="2">
    <source>
        <dbReference type="EMBL" id="KAJ8367420.1"/>
    </source>
</evidence>
<dbReference type="Proteomes" id="UP001221898">
    <property type="component" value="Unassembled WGS sequence"/>
</dbReference>